<gene>
    <name evidence="3" type="ORF">J2S14_001255</name>
</gene>
<organism evidence="3 4">
    <name type="scientific">Lederbergia wuyishanensis</name>
    <dbReference type="NCBI Taxonomy" id="1347903"/>
    <lineage>
        <taxon>Bacteria</taxon>
        <taxon>Bacillati</taxon>
        <taxon>Bacillota</taxon>
        <taxon>Bacilli</taxon>
        <taxon>Bacillales</taxon>
        <taxon>Bacillaceae</taxon>
        <taxon>Lederbergia</taxon>
    </lineage>
</organism>
<protein>
    <submittedName>
        <fullName evidence="3">Membrane protein YkoI</fullName>
    </submittedName>
</protein>
<feature type="domain" description="PepSY" evidence="2">
    <location>
        <begin position="39"/>
        <end position="97"/>
    </location>
</feature>
<dbReference type="InterPro" id="IPR025711">
    <property type="entry name" value="PepSY"/>
</dbReference>
<keyword evidence="4" id="KW-1185">Reference proteome</keyword>
<reference evidence="3 4" key="1">
    <citation type="submission" date="2023-07" db="EMBL/GenBank/DDBJ databases">
        <title>Genomic Encyclopedia of Type Strains, Phase IV (KMG-IV): sequencing the most valuable type-strain genomes for metagenomic binning, comparative biology and taxonomic classification.</title>
        <authorList>
            <person name="Goeker M."/>
        </authorList>
    </citation>
    <scope>NUCLEOTIDE SEQUENCE [LARGE SCALE GENOMIC DNA]</scope>
    <source>
        <strain evidence="3 4">DSM 27848</strain>
    </source>
</reference>
<feature type="compositionally biased region" description="Basic and acidic residues" evidence="1">
    <location>
        <begin position="174"/>
        <end position="183"/>
    </location>
</feature>
<comment type="caution">
    <text evidence="3">The sequence shown here is derived from an EMBL/GenBank/DDBJ whole genome shotgun (WGS) entry which is preliminary data.</text>
</comment>
<sequence>MNKKILIPALALTIIGSGAVGATLIKPAFASTSANTATITKEQSKEIALKEISGAVTDVELEKEHGTLAYDIEIKDANGIEHDVVVDANSGKVLKTETDNEKDDDDSEVSDEVEKTQLLKEAKISIEESTAIAQAKVKGKVTDAELDDENGVVIYEVEITDLQGQQHEVKIDAKSGKILKVEKDENETKDDDNDGEQYDD</sequence>
<feature type="domain" description="PepSY" evidence="2">
    <location>
        <begin position="123"/>
        <end position="182"/>
    </location>
</feature>
<evidence type="ECO:0000313" key="3">
    <source>
        <dbReference type="EMBL" id="MDQ0342443.1"/>
    </source>
</evidence>
<dbReference type="Proteomes" id="UP001232343">
    <property type="component" value="Unassembled WGS sequence"/>
</dbReference>
<feature type="region of interest" description="Disordered" evidence="1">
    <location>
        <begin position="174"/>
        <end position="200"/>
    </location>
</feature>
<evidence type="ECO:0000259" key="2">
    <source>
        <dbReference type="Pfam" id="PF03413"/>
    </source>
</evidence>
<name>A0ABU0D214_9BACI</name>
<feature type="compositionally biased region" description="Acidic residues" evidence="1">
    <location>
        <begin position="184"/>
        <end position="200"/>
    </location>
</feature>
<dbReference type="Pfam" id="PF03413">
    <property type="entry name" value="PepSY"/>
    <property type="match status" value="2"/>
</dbReference>
<dbReference type="EMBL" id="JAUSUO010000002">
    <property type="protein sequence ID" value="MDQ0342443.1"/>
    <property type="molecule type" value="Genomic_DNA"/>
</dbReference>
<proteinExistence type="predicted"/>
<dbReference type="RefSeq" id="WP_244680988.1">
    <property type="nucleotide sequence ID" value="NZ_JALIRM010000002.1"/>
</dbReference>
<dbReference type="Gene3D" id="3.10.450.40">
    <property type="match status" value="2"/>
</dbReference>
<accession>A0ABU0D214</accession>
<evidence type="ECO:0000256" key="1">
    <source>
        <dbReference type="SAM" id="MobiDB-lite"/>
    </source>
</evidence>
<evidence type="ECO:0000313" key="4">
    <source>
        <dbReference type="Proteomes" id="UP001232343"/>
    </source>
</evidence>